<comment type="caution">
    <text evidence="4">The sequence shown here is derived from an EMBL/GenBank/DDBJ whole genome shotgun (WGS) entry which is preliminary data.</text>
</comment>
<gene>
    <name evidence="4" type="ORF">WS72_09655</name>
</gene>
<dbReference type="Pfam" id="PF02514">
    <property type="entry name" value="CobN-Mg_chel"/>
    <property type="match status" value="1"/>
</dbReference>
<dbReference type="RefSeq" id="WP_060821836.1">
    <property type="nucleotide sequence ID" value="NZ_LNJQ01000001.1"/>
</dbReference>
<dbReference type="PANTHER" id="PTHR44119:SF4">
    <property type="entry name" value="AEROBIC COBALTOCHELATASE SUBUNIT COBN"/>
    <property type="match status" value="1"/>
</dbReference>
<feature type="compositionally biased region" description="Basic and acidic residues" evidence="2">
    <location>
        <begin position="824"/>
        <end position="838"/>
    </location>
</feature>
<dbReference type="PANTHER" id="PTHR44119">
    <property type="entry name" value="MAGNESIUM-CHELATASE SUBUNIT CHLH, CHLOROPLASTIC"/>
    <property type="match status" value="1"/>
</dbReference>
<accession>A0ABR5TDQ4</accession>
<reference evidence="4 5" key="1">
    <citation type="submission" date="2015-11" db="EMBL/GenBank/DDBJ databases">
        <authorList>
            <person name="Sahl J."/>
            <person name="Wagner D."/>
            <person name="Keim P."/>
        </authorList>
    </citation>
    <scope>NUCLEOTIDE SEQUENCE [LARGE SCALE GENOMIC DNA]</scope>
    <source>
        <strain evidence="4 5">BDU18</strain>
    </source>
</reference>
<evidence type="ECO:0000313" key="4">
    <source>
        <dbReference type="EMBL" id="KWZ43098.1"/>
    </source>
</evidence>
<dbReference type="NCBIfam" id="TIGR02257">
    <property type="entry name" value="cobalto_cobN"/>
    <property type="match status" value="1"/>
</dbReference>
<feature type="compositionally biased region" description="Low complexity" evidence="2">
    <location>
        <begin position="861"/>
        <end position="873"/>
    </location>
</feature>
<dbReference type="EC" id="6.6.1.2" evidence="1"/>
<sequence>MHLLRTTPGGFVDDTQGVVRIDQRPADIVILSSADTTLSLLASVVPTLGDGFPSVRLANVTFLRQPASVDFYVDDVLRHARAVVIDHLGGETYWPYGIEQAVALAARAGQQLAMFSGDLQEDPNLIAKSTVAPELCRLWWRYLREGGPANARALLRSIAHHALGVGDEPEPPRPLPAAALYHPALASPSLDDWRARWREHARVVAILFYKAHWQAANTAVFDALAAALEREGLNPLPIAVTSLKDAMSRAVVEKLCADANVSLVLNTTAFAAGALGADEPEVLAGDAPVLQVILSGGNRDAWLADPHGLNARDIAMHVALPEVDGRIVTRAVSFKGLAYRCPHTEVDVVRYQPDDERIAFVAELSRRWCRLRTLENADKRVALVLANYPASEGRIGNGVGLDTPASALAVLAMLRDQGYRIGELPEGGDALLARITEGVTNDPSTRALRPAFQSYPLDDYLRRFAQLPQAVRDALNERWGPPEADPTLRQRRFPISGWRAGHVFVGVQPSRSRGDDDYANYHDADLVPPHAYLAFYFWLRDAFRIDALVHVGKHGNLEWLPGKSVALSPACWPDLILGPMPHLYPFIVNDPGEGSQAKRRAQAVIVDHLMPPLTRAENYGPLQDLERQVDEYYDALMVDARRAKVLRETILETIVEHKLHEELSIAPPSGRDAEDALLTRVDAWLCELKEAQIRDGLHTFGSSPRGRQRRDTLVALARFPSGDGRGEHAGLIGALARDLALGEHFDPLASDWAAPWTGPRPDALRAVSGEPWRHAGDTRERLEGLARRLIERICGEGGDAPDSARGSTGARDDGSHADACGGDAPDRARGRHGARDDGEYAADACVANSRDVRGAERDPNGAARSAALRGAPANGRAPHGRPTERGIRAADRQTADRASAAHAAQPTQAKDGDAPTGVEPRAGGRPAAHAAHDDSAASPAFPNAAPRSNATDFADPAYVAAHWPHTHAVLERIARDVLPRLDACGDEELRQLRRGLEGRFVPPGPSGSPSRGRPDVLPTGRNFYSVDTRAVPTQAAWTIGLKSAQQLIERHLQEHGDYPRAVGLSVWGTATMRTGGDDVAQALALLGVRPKWAHGSHRVTDFEILPIEIFDRPRIDVTLRVSGFFRDAFANVMHLFDAAVQAVAELDEPEHLNPVRARVRRETDALVARGVPADEARRRAGWRVFGARPGGYGAGLQALIDGRRWQTDADLAHAYRTWGGYAYAQNSAGEAAHDAFGARLATIDAVVQNQDSREHDILDSNDYYQFHGGMAAAVRHASGRQPSLYHGDHSNPAAPRMNTLREEIARVIRSRVVNPKWIDGVKRHGYKGAAEIAATVDYLYGYDATARVIADHQYALVADAYLHDPDTRAFLERHNPHALHGICERLVEAMQRGLWQAPGVHRDAIEGYLLDSEQRLEGARR</sequence>
<organism evidence="4 5">
    <name type="scientific">Burkholderia savannae</name>
    <dbReference type="NCBI Taxonomy" id="1637837"/>
    <lineage>
        <taxon>Bacteria</taxon>
        <taxon>Pseudomonadati</taxon>
        <taxon>Pseudomonadota</taxon>
        <taxon>Betaproteobacteria</taxon>
        <taxon>Burkholderiales</taxon>
        <taxon>Burkholderiaceae</taxon>
        <taxon>Burkholderia</taxon>
        <taxon>pseudomallei group</taxon>
    </lineage>
</organism>
<feature type="domain" description="CobN/magnesium chelatase" evidence="3">
    <location>
        <begin position="140"/>
        <end position="1398"/>
    </location>
</feature>
<dbReference type="InterPro" id="IPR011953">
    <property type="entry name" value="Cobalto_CobN"/>
</dbReference>
<dbReference type="CDD" id="cd10150">
    <property type="entry name" value="CobN_like"/>
    <property type="match status" value="2"/>
</dbReference>
<evidence type="ECO:0000256" key="1">
    <source>
        <dbReference type="NCBIfam" id="TIGR02257"/>
    </source>
</evidence>
<dbReference type="InterPro" id="IPR003672">
    <property type="entry name" value="CobN/Mg_chltase"/>
</dbReference>
<dbReference type="Proteomes" id="UP000070255">
    <property type="component" value="Unassembled WGS sequence"/>
</dbReference>
<keyword evidence="5" id="KW-1185">Reference proteome</keyword>
<feature type="region of interest" description="Disordered" evidence="2">
    <location>
        <begin position="997"/>
        <end position="1016"/>
    </location>
</feature>
<protein>
    <recommendedName>
        <fullName evidence="1">Cobaltochelatase subunit CobN</fullName>
        <ecNumber evidence="1">6.6.1.2</ecNumber>
    </recommendedName>
</protein>
<proteinExistence type="predicted"/>
<feature type="region of interest" description="Disordered" evidence="2">
    <location>
        <begin position="851"/>
        <end position="948"/>
    </location>
</feature>
<feature type="compositionally biased region" description="Low complexity" evidence="2">
    <location>
        <begin position="920"/>
        <end position="929"/>
    </location>
</feature>
<name>A0ABR5TDQ4_9BURK</name>
<evidence type="ECO:0000256" key="2">
    <source>
        <dbReference type="SAM" id="MobiDB-lite"/>
    </source>
</evidence>
<feature type="compositionally biased region" description="Low complexity" evidence="2">
    <location>
        <begin position="936"/>
        <end position="948"/>
    </location>
</feature>
<feature type="region of interest" description="Disordered" evidence="2">
    <location>
        <begin position="795"/>
        <end position="838"/>
    </location>
</feature>
<evidence type="ECO:0000259" key="3">
    <source>
        <dbReference type="Pfam" id="PF02514"/>
    </source>
</evidence>
<evidence type="ECO:0000313" key="5">
    <source>
        <dbReference type="Proteomes" id="UP000070255"/>
    </source>
</evidence>
<feature type="compositionally biased region" description="Low complexity" evidence="2">
    <location>
        <begin position="898"/>
        <end position="909"/>
    </location>
</feature>
<dbReference type="EMBL" id="LNJQ01000001">
    <property type="protein sequence ID" value="KWZ43098.1"/>
    <property type="molecule type" value="Genomic_DNA"/>
</dbReference>
<feature type="compositionally biased region" description="Basic and acidic residues" evidence="2">
    <location>
        <begin position="881"/>
        <end position="895"/>
    </location>
</feature>